<keyword evidence="2" id="KW-0963">Cytoplasm</keyword>
<feature type="coiled-coil region" evidence="9">
    <location>
        <begin position="1348"/>
        <end position="1389"/>
    </location>
</feature>
<feature type="compositionally biased region" description="Polar residues" evidence="10">
    <location>
        <begin position="1181"/>
        <end position="1190"/>
    </location>
</feature>
<proteinExistence type="predicted"/>
<evidence type="ECO:0000256" key="8">
    <source>
        <dbReference type="PROSITE-ProRule" id="PRU00221"/>
    </source>
</evidence>
<dbReference type="InterPro" id="IPR036322">
    <property type="entry name" value="WD40_repeat_dom_sf"/>
</dbReference>
<feature type="region of interest" description="Disordered" evidence="10">
    <location>
        <begin position="1155"/>
        <end position="1224"/>
    </location>
</feature>
<dbReference type="RefSeq" id="XP_067079693.1">
    <property type="nucleotide sequence ID" value="XM_067223592.1"/>
</dbReference>
<evidence type="ECO:0000256" key="9">
    <source>
        <dbReference type="SAM" id="Coils"/>
    </source>
</evidence>
<dbReference type="GO" id="GO:0005930">
    <property type="term" value="C:axoneme"/>
    <property type="evidence" value="ECO:0007669"/>
    <property type="project" value="UniProtKB-SubCell"/>
</dbReference>
<sequence length="1760" mass="199222">MAAPAQAVVKEKPPIHVYPQAKIGTKIFTHHGIHSMRYNGVCALTGSTVLMASGRFVMFVDVHKGTIESMQGPENGGVGAIAVHPSRQYYVVCERKPSDPAIRAYSWPSRTEVGEFVKGATKGFSACAFNKDGSMMATVGMYPDFFLTVWDWESRGMVLRSKCHNTDVYTVLFSPFDSGLLVSGGAGHIKFWTMANTFTGLKLQGLLGKFGRLEISNVSGFVVLSDGKVISGSESGLIILWEGDLIRCCFAREVDREDDDGTAATFMARSYDYTPCHEGAINVVELMEGGRVLMTAGDDGYFRFWRVSELEVAEGEGAPPLYVPECLGEILVHAGAFIRSVTYCKDVDEWVVLDSAGVLWRVPYVHPDDILNNAVTKPKEQAVPALEFNGGSITSAALSPIDHTVVTGGEDGTIRLVDYVTPRELYKMCLPQPNVVIGLRFFQKDPEKKKFLACCKSGAVLLVKRGSTAFTLLGQWRPHNDGLALFAVDAAEHRLCTIAHGTVFFFTILDDFSSLEPIGFCKIPLPGATCVAWDDASSCCLIGFECGKLLAIRAPTRDMVDQSVSYEFTCNYALVGIRQRKKVEKKQANVSAGEREGFVEEEEEEEYLGPWPVRLICPMADGDFAIGAGGVELLYKYGLHVRYEGQKELPPLPPTGIEPPDYVEEPLMNLCYRDYTPEASSMSYSGRYLVVICEGSQMLLRQLDEMGRVRLEPILVASAHDRLDGPIAAACTSFDDKMLVSVGSDGLVVAQLLDGCIAPQPPSPVAQLQPLRAEEIVEPQLAPFSITEQKDLDDRRRAEDEKRRELNLFLDKLKDVHQKYARLLRENQSLALTHRLSKEEITIHPQIYRELQEEMRQRVEESRKPTALELARENIRTRKMRNRFVDNLAHDRFLVRSFSKEFSVASFRTPYVDGSIKLFQQQIDELLGSERCSSLACDGDRGIVSVASGEASQQSPRNLSLSTAAGVVRWLNSEERKRNEGEQQKMNAAHREAEILTTTMRQYLNKMDERREERHWRKKGYEMLLAHKPDPAVEEASLNEELRRETRRRGECILRTDPSYHSAPSAVIKLQQLIRLEEIIFNMRNNFSNELLKLRDEKERLCGTLNVSLQRIRAINEKLKDKSFHADDVKLTPEEMPGKRFEISRDGLVAFMKQRQEEKLREQTAKKAQRGFGADLATGEPATNTDTSGADTPATRRSEGEDSRKVTISANRDSFGTAAARTRSVRTGTLAASKGGRPFSGGGFAAGAARERMNHELRVKHENIKLTEMEEEELQIERNRLLAERQRLHTQVQAMMDEFDVRLWSMYEERSRVDANLCLAHTHSLLLFREYNILLVFRQKDFELQSSYDEARNSRDRCLREMEELQRLVQDQTASIEKLQEANKVFRREVEIFISNSFPAEHVPYITKVFLRQIKRRKHHSDMSGNDDDITSDDDDDDDMGEDEAWEEICPPNCSEERWCEVIEKREVRLDYVDAITEERRQLEATEQRIEEHKALADKNNAAVSTCLKAIEDFQGEKRKQLNMLETLVAMRCGQVRCLDEEGRCPDTFRRNDLVVVSDKVITGLHDRIRALAEEKHDRRGKLKSMVAEQQALQRERSEKQALHTQWEEKIYEAMLLKFGQIVNLEVLESSCGSREVEQLKERLRLEELSWEKELRKRDKKIAVLREKLHESLEYNTSLLQTIGDQESDRQSVERSLAQSTQKVVSKMYDSINVATEEDRSNLRLLIAAQQEEIDALRTEVALLRTKGGHVYAAAMAAGR</sequence>
<keyword evidence="6" id="KW-0206">Cytoskeleton</keyword>
<evidence type="ECO:0000256" key="6">
    <source>
        <dbReference type="ARBA" id="ARBA00023212"/>
    </source>
</evidence>
<dbReference type="SUPFAM" id="SSF50978">
    <property type="entry name" value="WD40 repeat-like"/>
    <property type="match status" value="2"/>
</dbReference>
<dbReference type="PROSITE" id="PS50082">
    <property type="entry name" value="WD_REPEATS_2"/>
    <property type="match status" value="1"/>
</dbReference>
<dbReference type="InterPro" id="IPR015943">
    <property type="entry name" value="WD40/YVTN_repeat-like_dom_sf"/>
</dbReference>
<organism evidence="11 12">
    <name type="scientific">Trypanosoma equiperdum</name>
    <dbReference type="NCBI Taxonomy" id="5694"/>
    <lineage>
        <taxon>Eukaryota</taxon>
        <taxon>Discoba</taxon>
        <taxon>Euglenozoa</taxon>
        <taxon>Kinetoplastea</taxon>
        <taxon>Metakinetoplastina</taxon>
        <taxon>Trypanosomatida</taxon>
        <taxon>Trypanosomatidae</taxon>
        <taxon>Trypanosoma</taxon>
    </lineage>
</organism>
<evidence type="ECO:0000256" key="10">
    <source>
        <dbReference type="SAM" id="MobiDB-lite"/>
    </source>
</evidence>
<feature type="repeat" description="WD" evidence="8">
    <location>
        <begin position="274"/>
        <end position="315"/>
    </location>
</feature>
<comment type="subcellular location">
    <subcellularLocation>
        <location evidence="1">Cytoplasm</location>
        <location evidence="1">Cytoskeleton</location>
        <location evidence="1">Cilium axoneme</location>
    </subcellularLocation>
</comment>
<evidence type="ECO:0000313" key="11">
    <source>
        <dbReference type="EMBL" id="SCU68548.1"/>
    </source>
</evidence>
<keyword evidence="4" id="KW-0677">Repeat</keyword>
<feature type="coiled-coil region" evidence="9">
    <location>
        <begin position="1720"/>
        <end position="1747"/>
    </location>
</feature>
<dbReference type="SMART" id="SM00320">
    <property type="entry name" value="WD40"/>
    <property type="match status" value="6"/>
</dbReference>
<evidence type="ECO:0000256" key="7">
    <source>
        <dbReference type="ARBA" id="ARBA00023273"/>
    </source>
</evidence>
<protein>
    <submittedName>
        <fullName evidence="11">WD domain, G-beta repeat, putative</fullName>
    </submittedName>
</protein>
<feature type="coiled-coil region" evidence="9">
    <location>
        <begin position="1473"/>
        <end position="1503"/>
    </location>
</feature>
<dbReference type="Proteomes" id="UP000195570">
    <property type="component" value="Unassembled WGS sequence"/>
</dbReference>
<feature type="compositionally biased region" description="Basic and acidic residues" evidence="10">
    <location>
        <begin position="1194"/>
        <end position="1205"/>
    </location>
</feature>
<comment type="caution">
    <text evidence="11">The sequence shown here is derived from an EMBL/GenBank/DDBJ whole genome shotgun (WGS) entry which is preliminary data.</text>
</comment>
<dbReference type="InterPro" id="IPR001680">
    <property type="entry name" value="WD40_rpt"/>
</dbReference>
<gene>
    <name evidence="11" type="ORF">TEOVI_000834900</name>
</gene>
<evidence type="ECO:0000256" key="2">
    <source>
        <dbReference type="ARBA" id="ARBA00022490"/>
    </source>
</evidence>
<dbReference type="PANTHER" id="PTHR14885">
    <property type="entry name" value="CILIA- AND FLAGELLA-ASSOCIATED PROTEIN 43-RELATED"/>
    <property type="match status" value="1"/>
</dbReference>
<dbReference type="EMBL" id="CZPT02001001">
    <property type="protein sequence ID" value="SCU68548.1"/>
    <property type="molecule type" value="Genomic_DNA"/>
</dbReference>
<evidence type="ECO:0000256" key="4">
    <source>
        <dbReference type="ARBA" id="ARBA00022737"/>
    </source>
</evidence>
<keyword evidence="3 8" id="KW-0853">WD repeat</keyword>
<feature type="region of interest" description="Disordered" evidence="10">
    <location>
        <begin position="1420"/>
        <end position="1444"/>
    </location>
</feature>
<reference evidence="11" key="1">
    <citation type="submission" date="2016-09" db="EMBL/GenBank/DDBJ databases">
        <authorList>
            <person name="Hebert L."/>
            <person name="Moumen B."/>
        </authorList>
    </citation>
    <scope>NUCLEOTIDE SEQUENCE [LARGE SCALE GENOMIC DNA]</scope>
    <source>
        <strain evidence="11">OVI</strain>
    </source>
</reference>
<dbReference type="Gene3D" id="2.130.10.10">
    <property type="entry name" value="YVTN repeat-like/Quinoprotein amine dehydrogenase"/>
    <property type="match status" value="2"/>
</dbReference>
<evidence type="ECO:0000256" key="3">
    <source>
        <dbReference type="ARBA" id="ARBA00022574"/>
    </source>
</evidence>
<evidence type="ECO:0000256" key="1">
    <source>
        <dbReference type="ARBA" id="ARBA00004430"/>
    </source>
</evidence>
<dbReference type="GeneID" id="92382283"/>
<dbReference type="FunFam" id="2.130.10.10:FF:001607">
    <property type="entry name" value="Cilia- and flagella-associated protein 44"/>
    <property type="match status" value="1"/>
</dbReference>
<name>A0A1G4I8V7_TRYEQ</name>
<feature type="compositionally biased region" description="Acidic residues" evidence="10">
    <location>
        <begin position="1425"/>
        <end position="1444"/>
    </location>
</feature>
<evidence type="ECO:0000313" key="12">
    <source>
        <dbReference type="Proteomes" id="UP000195570"/>
    </source>
</evidence>
<evidence type="ECO:0000256" key="5">
    <source>
        <dbReference type="ARBA" id="ARBA00023054"/>
    </source>
</evidence>
<dbReference type="Pfam" id="PF00400">
    <property type="entry name" value="WD40"/>
    <property type="match status" value="1"/>
</dbReference>
<dbReference type="PANTHER" id="PTHR14885:SF3">
    <property type="entry name" value="CILIA- AND FLAGELLA-ASSOCIATED PROTEIN 44"/>
    <property type="match status" value="1"/>
</dbReference>
<keyword evidence="12" id="KW-1185">Reference proteome</keyword>
<feature type="compositionally biased region" description="Basic and acidic residues" evidence="10">
    <location>
        <begin position="1155"/>
        <end position="1165"/>
    </location>
</feature>
<dbReference type="VEuPathDB" id="TriTrypDB:TEOVI_000834900"/>
<accession>A0A1G4I8V7</accession>
<keyword evidence="7" id="KW-0966">Cell projection</keyword>
<feature type="coiled-coil region" evidence="9">
    <location>
        <begin position="1252"/>
        <end position="1298"/>
    </location>
</feature>
<keyword evidence="5 9" id="KW-0175">Coiled coil</keyword>